<evidence type="ECO:0000256" key="1">
    <source>
        <dbReference type="SAM" id="SignalP"/>
    </source>
</evidence>
<dbReference type="OrthoDB" id="5086500at2759"/>
<name>A0A5N5WQX4_9EURO</name>
<evidence type="ECO:0000313" key="2">
    <source>
        <dbReference type="EMBL" id="KAB8069554.1"/>
    </source>
</evidence>
<dbReference type="Proteomes" id="UP000326565">
    <property type="component" value="Unassembled WGS sequence"/>
</dbReference>
<sequence>MRSIHAVFPLTLALRASALYEDWHFGNMFAIGPASNNAQITKATYSLTPPPVPCGSTQENANDAPWLSIWIGISASMSDQAADLFQPLLNWSPDQESQACPATAEEWCVATSTYHLLTSDSSTNKITQQVFMNGKQISEQFDDKSINPTYLYSSNECYLNTCGTVNGYSWSNLTIHLSEADHSFGETLKLWNATSSGLTTSDKGKTWYAELIKIEEDHFYTDGSQKKCSS</sequence>
<organism evidence="2 3">
    <name type="scientific">Aspergillus leporis</name>
    <dbReference type="NCBI Taxonomy" id="41062"/>
    <lineage>
        <taxon>Eukaryota</taxon>
        <taxon>Fungi</taxon>
        <taxon>Dikarya</taxon>
        <taxon>Ascomycota</taxon>
        <taxon>Pezizomycotina</taxon>
        <taxon>Eurotiomycetes</taxon>
        <taxon>Eurotiomycetidae</taxon>
        <taxon>Eurotiales</taxon>
        <taxon>Aspergillaceae</taxon>
        <taxon>Aspergillus</taxon>
        <taxon>Aspergillus subgen. Circumdati</taxon>
    </lineage>
</organism>
<feature type="chain" id="PRO_5024949015" description="Concanavalin A-like lectin/glucanase domain-containing protein" evidence="1">
    <location>
        <begin position="19"/>
        <end position="230"/>
    </location>
</feature>
<feature type="signal peptide" evidence="1">
    <location>
        <begin position="1"/>
        <end position="18"/>
    </location>
</feature>
<protein>
    <recommendedName>
        <fullName evidence="4">Concanavalin A-like lectin/glucanase domain-containing protein</fullName>
    </recommendedName>
</protein>
<evidence type="ECO:0000313" key="3">
    <source>
        <dbReference type="Proteomes" id="UP000326565"/>
    </source>
</evidence>
<evidence type="ECO:0008006" key="4">
    <source>
        <dbReference type="Google" id="ProtNLM"/>
    </source>
</evidence>
<dbReference type="AlphaFoldDB" id="A0A5N5WQX4"/>
<proteinExistence type="predicted"/>
<reference evidence="2 3" key="1">
    <citation type="submission" date="2019-04" db="EMBL/GenBank/DDBJ databases">
        <title>Friends and foes A comparative genomics study of 23 Aspergillus species from section Flavi.</title>
        <authorList>
            <consortium name="DOE Joint Genome Institute"/>
            <person name="Kjaerbolling I."/>
            <person name="Vesth T."/>
            <person name="Frisvad J.C."/>
            <person name="Nybo J.L."/>
            <person name="Theobald S."/>
            <person name="Kildgaard S."/>
            <person name="Isbrandt T."/>
            <person name="Kuo A."/>
            <person name="Sato A."/>
            <person name="Lyhne E.K."/>
            <person name="Kogle M.E."/>
            <person name="Wiebenga A."/>
            <person name="Kun R.S."/>
            <person name="Lubbers R.J."/>
            <person name="Makela M.R."/>
            <person name="Barry K."/>
            <person name="Chovatia M."/>
            <person name="Clum A."/>
            <person name="Daum C."/>
            <person name="Haridas S."/>
            <person name="He G."/>
            <person name="LaButti K."/>
            <person name="Lipzen A."/>
            <person name="Mondo S."/>
            <person name="Riley R."/>
            <person name="Salamov A."/>
            <person name="Simmons B.A."/>
            <person name="Magnuson J.K."/>
            <person name="Henrissat B."/>
            <person name="Mortensen U.H."/>
            <person name="Larsen T.O."/>
            <person name="Devries R.P."/>
            <person name="Grigoriev I.V."/>
            <person name="Machida M."/>
            <person name="Baker S.E."/>
            <person name="Andersen M.R."/>
        </authorList>
    </citation>
    <scope>NUCLEOTIDE SEQUENCE [LARGE SCALE GENOMIC DNA]</scope>
    <source>
        <strain evidence="2 3">CBS 151.66</strain>
    </source>
</reference>
<dbReference type="EMBL" id="ML732336">
    <property type="protein sequence ID" value="KAB8069554.1"/>
    <property type="molecule type" value="Genomic_DNA"/>
</dbReference>
<accession>A0A5N5WQX4</accession>
<keyword evidence="1" id="KW-0732">Signal</keyword>
<gene>
    <name evidence="2" type="ORF">BDV29DRAFT_194809</name>
</gene>
<keyword evidence="3" id="KW-1185">Reference proteome</keyword>